<dbReference type="GO" id="GO:0004523">
    <property type="term" value="F:RNA-DNA hybrid ribonuclease activity"/>
    <property type="evidence" value="ECO:0007669"/>
    <property type="project" value="UniProtKB-EC"/>
</dbReference>
<dbReference type="InterPro" id="IPR000477">
    <property type="entry name" value="RT_dom"/>
</dbReference>
<dbReference type="InterPro" id="IPR050951">
    <property type="entry name" value="Retrovirus_Pol_polyprotein"/>
</dbReference>
<dbReference type="EC" id="3.1.26.4" evidence="2"/>
<dbReference type="FunFam" id="3.10.20.370:FF:000001">
    <property type="entry name" value="Retrovirus-related Pol polyprotein from transposon 17.6-like protein"/>
    <property type="match status" value="1"/>
</dbReference>
<organism evidence="7 8">
    <name type="scientific">Cyprinus carpio carpio</name>
    <dbReference type="NCBI Taxonomy" id="630221"/>
    <lineage>
        <taxon>Eukaryota</taxon>
        <taxon>Metazoa</taxon>
        <taxon>Chordata</taxon>
        <taxon>Craniata</taxon>
        <taxon>Vertebrata</taxon>
        <taxon>Euteleostomi</taxon>
        <taxon>Actinopterygii</taxon>
        <taxon>Neopterygii</taxon>
        <taxon>Teleostei</taxon>
        <taxon>Ostariophysi</taxon>
        <taxon>Cypriniformes</taxon>
        <taxon>Cyprinidae</taxon>
        <taxon>Cyprininae</taxon>
        <taxon>Cyprinus</taxon>
    </lineage>
</organism>
<feature type="region of interest" description="Disordered" evidence="4">
    <location>
        <begin position="1265"/>
        <end position="1320"/>
    </location>
</feature>
<accession>A0A9J8BQZ5</accession>
<feature type="domain" description="Integrase catalytic" evidence="6">
    <location>
        <begin position="908"/>
        <end position="1065"/>
    </location>
</feature>
<dbReference type="FunFam" id="3.30.70.270:FF:000020">
    <property type="entry name" value="Transposon Tf2-6 polyprotein-like Protein"/>
    <property type="match status" value="1"/>
</dbReference>
<dbReference type="FunFam" id="3.30.420.10:FF:000269">
    <property type="entry name" value="Uncharacterized protein"/>
    <property type="match status" value="1"/>
</dbReference>
<dbReference type="Gene3D" id="3.10.10.10">
    <property type="entry name" value="HIV Type 1 Reverse Transcriptase, subunit A, domain 1"/>
    <property type="match status" value="1"/>
</dbReference>
<dbReference type="Pfam" id="PF00078">
    <property type="entry name" value="RVT_1"/>
    <property type="match status" value="1"/>
</dbReference>
<dbReference type="InterPro" id="IPR041588">
    <property type="entry name" value="Integrase_H2C2"/>
</dbReference>
<dbReference type="OMA" id="DMDFGCT"/>
<dbReference type="Gene3D" id="3.10.20.370">
    <property type="match status" value="1"/>
</dbReference>
<sequence length="1410" mass="159076">MVVEFPKDFMGNECDVSTLALVVPDVCPEASSTVLIGMNTLEPLYEQYLQSNLPMFQPSSQGYRAVLKTLQLSHQQRDSGHVGVVRLLSKVPVRVPAGRTSIIEGSADVASPSFSQSVFVQHPTSILPGGLCVSNCLFTLPAHAPYKVPVVVTNESEQDLYIPPLSVIAELGAYHCILSQHQVKGYLSEPALTSLNFDFGDSPIPSEWKERITKRLSDMSEVFSHHDLDFGCTNKVKHHITLHDGTPFKHRARPIHPNDIEAVRSHLSELLEAGVIRESTSPFSSPIVVVRKKNGDIRLCIDYRKLNLQTIKDAYALPKLEESFAALTGSKWFSVLDLKSGYYQIEMHEADKPKTAFVTPLGFWEFNRMPQGVTNAPSTFQRLMERCMGDLHLREVLVFLDDLIIFSESLVEHERRLIRVLDRLREYGLKLSLEKCKFFQTSVRYLGHIVSEKGVETDPEKINTIKSWPIPTNLKELRSFLGFAGYYRRFIRDYSIISKPLNDLTRGYLPARKSRTKPSNVKYQSPNQPFGERWSPSCQVAFTTLIEKLTTAPVLGFADPSQPYILHTDASTTGLGAALYQEQEGKLRVISYASRGLSKSESRYPAHKLEFLALKWSVTEKFQDYLYGATFTVVTDSNPLTYILTSAKLDATGHRWLAALSTYSFKLLYRAGKQNIDADALSRRPHQCLEEAPKDYELIQQFLENRLADSNLISLEIVEAICQGCLVRAAQPVSPGSEGITLVESLSITAKAVPDSYTTEEDQLPSALSHLSIREEQRADVTIRELVHQMENGEKISPMARTELPELPLLLREWSRLELIDGVLYRKRQDHEDITYQLVLPECLRPAVLRNLHDEMGHLGIERTLDLVRTRFFWPKMANDVEHKIKTCGRCVRRKALPERAAPLLSIKTSRPLELICMDFLSLEPDTSNTRDILVMTDHFTKFAVAIPTPNQKARTVARCLWDNFIVYYGIPERLHTDQGQDFESKLIKELCEVAGIQKCRTTPYHPRGNPVERFNRTLLGMLGTLEDKQKSKWKDFVKPLVHAYNCTRNDVTGFTPYELMFGRTPRLPVDLAFGLPLREPHHKTHSQYVQGLKKRLDESFQIASRNALKTAERNKIRFDKRVIPSALEVGDRVLVRNVRLRGKHKLSDKWERDIYVVVRRAGELPVYTVKPEGRDGPLRILHRDLLLPCSFLPVAENVPSLDCAPVAKPRTRQQKQKSDNLINLPASDDHIEDVEPLIFNPSVSRFTVERHCRVPNAVLSSDAADCSSSIAPPVSSPAPDVPPVSESSSEQSESCEKEEAVEEEDVVETITETSPEPEETITEIQLNEDPPAELSPLPAVPVEPLVNDDIVDNDLTFRRSTRHRVPPERLQYSILGNPLISVVRSLLHSLSDVLSISSASDTASAVRVI</sequence>
<dbReference type="GO" id="GO:0003676">
    <property type="term" value="F:nucleic acid binding"/>
    <property type="evidence" value="ECO:0007669"/>
    <property type="project" value="InterPro"/>
</dbReference>
<dbReference type="InterPro" id="IPR001584">
    <property type="entry name" value="Integrase_cat-core"/>
</dbReference>
<reference evidence="7" key="2">
    <citation type="submission" date="2025-09" db="UniProtKB">
        <authorList>
            <consortium name="Ensembl"/>
        </authorList>
    </citation>
    <scope>IDENTIFICATION</scope>
</reference>
<dbReference type="Gene3D" id="3.30.420.10">
    <property type="entry name" value="Ribonuclease H-like superfamily/Ribonuclease H"/>
    <property type="match status" value="1"/>
</dbReference>
<dbReference type="CDD" id="cd01647">
    <property type="entry name" value="RT_LTR"/>
    <property type="match status" value="1"/>
</dbReference>
<dbReference type="InterPro" id="IPR043502">
    <property type="entry name" value="DNA/RNA_pol_sf"/>
</dbReference>
<evidence type="ECO:0000256" key="4">
    <source>
        <dbReference type="SAM" id="MobiDB-lite"/>
    </source>
</evidence>
<dbReference type="CDD" id="cd09274">
    <property type="entry name" value="RNase_HI_RT_Ty3"/>
    <property type="match status" value="1"/>
</dbReference>
<evidence type="ECO:0000259" key="5">
    <source>
        <dbReference type="PROSITE" id="PS50878"/>
    </source>
</evidence>
<dbReference type="Pfam" id="PF17919">
    <property type="entry name" value="RT_RNaseH_2"/>
    <property type="match status" value="1"/>
</dbReference>
<dbReference type="Gene3D" id="1.10.340.70">
    <property type="match status" value="1"/>
</dbReference>
<dbReference type="Ensembl" id="ENSCCRT00000186276.1">
    <property type="protein sequence ID" value="ENSCCRP00000160369.1"/>
    <property type="gene ID" value="ENSCCRG00000066423.1"/>
</dbReference>
<keyword evidence="8" id="KW-1185">Reference proteome</keyword>
<reference evidence="7" key="1">
    <citation type="submission" date="2025-08" db="UniProtKB">
        <authorList>
            <consortium name="Ensembl"/>
        </authorList>
    </citation>
    <scope>IDENTIFICATION</scope>
</reference>
<protein>
    <recommendedName>
        <fullName evidence="3">Gypsy retrotransposon integrase-like protein 1</fullName>
        <ecNumber evidence="2">3.1.26.4</ecNumber>
    </recommendedName>
</protein>
<comment type="similarity">
    <text evidence="1">Belongs to the beta type-B retroviral polymerase family. HERV class-II K(HML-2) pol subfamily.</text>
</comment>
<evidence type="ECO:0000259" key="6">
    <source>
        <dbReference type="PROSITE" id="PS50994"/>
    </source>
</evidence>
<dbReference type="PANTHER" id="PTHR37984:SF15">
    <property type="entry name" value="INTEGRASE CATALYTIC DOMAIN-CONTAINING PROTEIN"/>
    <property type="match status" value="1"/>
</dbReference>
<dbReference type="FunFam" id="1.10.340.70:FF:000001">
    <property type="entry name" value="Retrovirus-related Pol polyprotein from transposon gypsy-like Protein"/>
    <property type="match status" value="1"/>
</dbReference>
<feature type="domain" description="Reverse transcriptase" evidence="5">
    <location>
        <begin position="271"/>
        <end position="450"/>
    </location>
</feature>
<evidence type="ECO:0000256" key="3">
    <source>
        <dbReference type="ARBA" id="ARBA00039658"/>
    </source>
</evidence>
<evidence type="ECO:0000256" key="2">
    <source>
        <dbReference type="ARBA" id="ARBA00012180"/>
    </source>
</evidence>
<dbReference type="PROSITE" id="PS50994">
    <property type="entry name" value="INTEGRASE"/>
    <property type="match status" value="1"/>
</dbReference>
<dbReference type="GO" id="GO:0015074">
    <property type="term" value="P:DNA integration"/>
    <property type="evidence" value="ECO:0007669"/>
    <property type="project" value="InterPro"/>
</dbReference>
<evidence type="ECO:0000313" key="8">
    <source>
        <dbReference type="Proteomes" id="UP001108240"/>
    </source>
</evidence>
<dbReference type="Pfam" id="PF00665">
    <property type="entry name" value="rve"/>
    <property type="match status" value="1"/>
</dbReference>
<dbReference type="SUPFAM" id="SSF53098">
    <property type="entry name" value="Ribonuclease H-like"/>
    <property type="match status" value="1"/>
</dbReference>
<dbReference type="GeneTree" id="ENSGT01100000263500"/>
<dbReference type="FunFam" id="3.10.10.10:FF:000004">
    <property type="entry name" value="Uncharacterized protein"/>
    <property type="match status" value="1"/>
</dbReference>
<dbReference type="PROSITE" id="PS50878">
    <property type="entry name" value="RT_POL"/>
    <property type="match status" value="1"/>
</dbReference>
<dbReference type="SUPFAM" id="SSF56672">
    <property type="entry name" value="DNA/RNA polymerases"/>
    <property type="match status" value="1"/>
</dbReference>
<dbReference type="InterPro" id="IPR012337">
    <property type="entry name" value="RNaseH-like_sf"/>
</dbReference>
<dbReference type="PANTHER" id="PTHR37984">
    <property type="entry name" value="PROTEIN CBG26694"/>
    <property type="match status" value="1"/>
</dbReference>
<dbReference type="Proteomes" id="UP001108240">
    <property type="component" value="Unplaced"/>
</dbReference>
<dbReference type="InterPro" id="IPR041577">
    <property type="entry name" value="RT_RNaseH_2"/>
</dbReference>
<dbReference type="Gene3D" id="3.30.70.270">
    <property type="match status" value="2"/>
</dbReference>
<feature type="compositionally biased region" description="Low complexity" evidence="4">
    <location>
        <begin position="1265"/>
        <end position="1274"/>
    </location>
</feature>
<feature type="compositionally biased region" description="Low complexity" evidence="4">
    <location>
        <begin position="1284"/>
        <end position="1293"/>
    </location>
</feature>
<dbReference type="Pfam" id="PF17921">
    <property type="entry name" value="Integrase_H2C2"/>
    <property type="match status" value="1"/>
</dbReference>
<dbReference type="InterPro" id="IPR036397">
    <property type="entry name" value="RNaseH_sf"/>
</dbReference>
<proteinExistence type="inferred from homology"/>
<evidence type="ECO:0000256" key="1">
    <source>
        <dbReference type="ARBA" id="ARBA00010879"/>
    </source>
</evidence>
<dbReference type="InterPro" id="IPR043128">
    <property type="entry name" value="Rev_trsase/Diguanyl_cyclase"/>
</dbReference>
<evidence type="ECO:0000313" key="7">
    <source>
        <dbReference type="Ensembl" id="ENSCCRP00000160369.1"/>
    </source>
</evidence>
<name>A0A9J8BQZ5_CYPCA</name>